<feature type="compositionally biased region" description="Low complexity" evidence="1">
    <location>
        <begin position="30"/>
        <end position="44"/>
    </location>
</feature>
<comment type="caution">
    <text evidence="2">The sequence shown here is derived from an EMBL/GenBank/DDBJ whole genome shotgun (WGS) entry which is preliminary data.</text>
</comment>
<protein>
    <submittedName>
        <fullName evidence="2">Uncharacterized protein</fullName>
    </submittedName>
</protein>
<proteinExistence type="predicted"/>
<evidence type="ECO:0000256" key="1">
    <source>
        <dbReference type="SAM" id="MobiDB-lite"/>
    </source>
</evidence>
<dbReference type="AlphaFoldDB" id="A0A8S0VZV4"/>
<feature type="compositionally biased region" description="Polar residues" evidence="1">
    <location>
        <begin position="1"/>
        <end position="29"/>
    </location>
</feature>
<name>A0A8S0VZV4_CYCAE</name>
<reference evidence="2 3" key="1">
    <citation type="submission" date="2020-01" db="EMBL/GenBank/DDBJ databases">
        <authorList>
            <person name="Gupta K D."/>
        </authorList>
    </citation>
    <scope>NUCLEOTIDE SEQUENCE [LARGE SCALE GENOMIC DNA]</scope>
</reference>
<gene>
    <name evidence="2" type="ORF">AAE3_LOCUS11463</name>
</gene>
<organism evidence="2 3">
    <name type="scientific">Cyclocybe aegerita</name>
    <name type="common">Black poplar mushroom</name>
    <name type="synonym">Agrocybe aegerita</name>
    <dbReference type="NCBI Taxonomy" id="1973307"/>
    <lineage>
        <taxon>Eukaryota</taxon>
        <taxon>Fungi</taxon>
        <taxon>Dikarya</taxon>
        <taxon>Basidiomycota</taxon>
        <taxon>Agaricomycotina</taxon>
        <taxon>Agaricomycetes</taxon>
        <taxon>Agaricomycetidae</taxon>
        <taxon>Agaricales</taxon>
        <taxon>Agaricineae</taxon>
        <taxon>Bolbitiaceae</taxon>
        <taxon>Cyclocybe</taxon>
    </lineage>
</organism>
<dbReference type="Proteomes" id="UP000467700">
    <property type="component" value="Unassembled WGS sequence"/>
</dbReference>
<evidence type="ECO:0000313" key="3">
    <source>
        <dbReference type="Proteomes" id="UP000467700"/>
    </source>
</evidence>
<accession>A0A8S0VZV4</accession>
<keyword evidence="3" id="KW-1185">Reference proteome</keyword>
<evidence type="ECO:0000313" key="2">
    <source>
        <dbReference type="EMBL" id="CAA7269244.1"/>
    </source>
</evidence>
<sequence>MSSREQGQVQGGPQQTFVHMFLRSSSPAGTASPPHTPSTCPTPTGHGRQRTLVYRLVHRMVLVQHERDHVCVDPAALQVFRSEGGPTGERGKERFSELGVFGEVGKACGGG</sequence>
<feature type="region of interest" description="Disordered" evidence="1">
    <location>
        <begin position="1"/>
        <end position="47"/>
    </location>
</feature>
<dbReference type="EMBL" id="CACVBS010000076">
    <property type="protein sequence ID" value="CAA7269244.1"/>
    <property type="molecule type" value="Genomic_DNA"/>
</dbReference>